<dbReference type="Gene3D" id="2.40.50.120">
    <property type="match status" value="1"/>
</dbReference>
<evidence type="ECO:0000256" key="1">
    <source>
        <dbReference type="ARBA" id="ARBA00004613"/>
    </source>
</evidence>
<dbReference type="PANTHER" id="PTHR11844:SF29">
    <property type="entry name" value="METALLOPROTEINASE INHIBITOR TAG-225-RELATED"/>
    <property type="match status" value="1"/>
</dbReference>
<gene>
    <name evidence="5" type="ORF">PENTCL1PPCAC_24703</name>
</gene>
<comment type="caution">
    <text evidence="5">The sequence shown here is derived from an EMBL/GenBank/DDBJ whole genome shotgun (WGS) entry which is preliminary data.</text>
</comment>
<dbReference type="GO" id="GO:0005615">
    <property type="term" value="C:extracellular space"/>
    <property type="evidence" value="ECO:0007669"/>
    <property type="project" value="TreeGrafter"/>
</dbReference>
<evidence type="ECO:0000313" key="6">
    <source>
        <dbReference type="Proteomes" id="UP001432027"/>
    </source>
</evidence>
<feature type="non-terminal residue" evidence="5">
    <location>
        <position position="1"/>
    </location>
</feature>
<keyword evidence="2" id="KW-0964">Secreted</keyword>
<sequence length="130" mass="14757">FQTMKILVKPPKETFCDADWVSHIKLVSQEIGELVPGGDISNIRYTVEHVEMFKKPTAMETLSAEILGSTLGNLRLIEGKEYLLCGRVKDDKLNCTACGQVKPEEVFYLVAEWNQIPESFIEEMRGFEES</sequence>
<dbReference type="PROSITE" id="PS50189">
    <property type="entry name" value="NTR"/>
    <property type="match status" value="1"/>
</dbReference>
<keyword evidence="6" id="KW-1185">Reference proteome</keyword>
<name>A0AAV5U8U1_9BILA</name>
<dbReference type="InterPro" id="IPR001820">
    <property type="entry name" value="TIMP"/>
</dbReference>
<dbReference type="AlphaFoldDB" id="A0AAV5U8U1"/>
<feature type="domain" description="NTR" evidence="4">
    <location>
        <begin position="1"/>
        <end position="130"/>
    </location>
</feature>
<dbReference type="GO" id="GO:0051045">
    <property type="term" value="P:negative regulation of membrane protein ectodomain proteolysis"/>
    <property type="evidence" value="ECO:0007669"/>
    <property type="project" value="TreeGrafter"/>
</dbReference>
<dbReference type="GO" id="GO:0031012">
    <property type="term" value="C:extracellular matrix"/>
    <property type="evidence" value="ECO:0007669"/>
    <property type="project" value="TreeGrafter"/>
</dbReference>
<proteinExistence type="predicted"/>
<dbReference type="EMBL" id="BTSX01000005">
    <property type="protein sequence ID" value="GMT02529.1"/>
    <property type="molecule type" value="Genomic_DNA"/>
</dbReference>
<dbReference type="Proteomes" id="UP001432027">
    <property type="component" value="Unassembled WGS sequence"/>
</dbReference>
<dbReference type="InterPro" id="IPR001134">
    <property type="entry name" value="Netrin_domain"/>
</dbReference>
<dbReference type="FunFam" id="2.40.50.120:FF:000024">
    <property type="entry name" value="Putative metalloproteinase inhibitor tag-225"/>
    <property type="match status" value="1"/>
</dbReference>
<dbReference type="PANTHER" id="PTHR11844">
    <property type="entry name" value="METALLOPROTEASE INHIBITOR"/>
    <property type="match status" value="1"/>
</dbReference>
<reference evidence="5" key="1">
    <citation type="submission" date="2023-10" db="EMBL/GenBank/DDBJ databases">
        <title>Genome assembly of Pristionchus species.</title>
        <authorList>
            <person name="Yoshida K."/>
            <person name="Sommer R.J."/>
        </authorList>
    </citation>
    <scope>NUCLEOTIDE SEQUENCE</scope>
    <source>
        <strain evidence="5">RS0144</strain>
    </source>
</reference>
<dbReference type="Pfam" id="PF00965">
    <property type="entry name" value="TIMP"/>
    <property type="match status" value="1"/>
</dbReference>
<dbReference type="SUPFAM" id="SSF50242">
    <property type="entry name" value="TIMP-like"/>
    <property type="match status" value="1"/>
</dbReference>
<accession>A0AAV5U8U1</accession>
<evidence type="ECO:0000313" key="5">
    <source>
        <dbReference type="EMBL" id="GMT02529.1"/>
    </source>
</evidence>
<keyword evidence="3" id="KW-1015">Disulfide bond</keyword>
<evidence type="ECO:0000256" key="2">
    <source>
        <dbReference type="ARBA" id="ARBA00022525"/>
    </source>
</evidence>
<dbReference type="GO" id="GO:0008191">
    <property type="term" value="F:metalloendopeptidase inhibitor activity"/>
    <property type="evidence" value="ECO:0007669"/>
    <property type="project" value="InterPro"/>
</dbReference>
<protein>
    <recommendedName>
        <fullName evidence="4">NTR domain-containing protein</fullName>
    </recommendedName>
</protein>
<dbReference type="InterPro" id="IPR008993">
    <property type="entry name" value="TIMP-like_OB-fold"/>
</dbReference>
<evidence type="ECO:0000256" key="3">
    <source>
        <dbReference type="ARBA" id="ARBA00023157"/>
    </source>
</evidence>
<comment type="subcellular location">
    <subcellularLocation>
        <location evidence="1">Secreted</location>
    </subcellularLocation>
</comment>
<dbReference type="GO" id="GO:0002020">
    <property type="term" value="F:protease binding"/>
    <property type="evidence" value="ECO:0007669"/>
    <property type="project" value="TreeGrafter"/>
</dbReference>
<organism evidence="5 6">
    <name type="scientific">Pristionchus entomophagus</name>
    <dbReference type="NCBI Taxonomy" id="358040"/>
    <lineage>
        <taxon>Eukaryota</taxon>
        <taxon>Metazoa</taxon>
        <taxon>Ecdysozoa</taxon>
        <taxon>Nematoda</taxon>
        <taxon>Chromadorea</taxon>
        <taxon>Rhabditida</taxon>
        <taxon>Rhabditina</taxon>
        <taxon>Diplogasteromorpha</taxon>
        <taxon>Diplogasteroidea</taxon>
        <taxon>Neodiplogasteridae</taxon>
        <taxon>Pristionchus</taxon>
    </lineage>
</organism>
<evidence type="ECO:0000259" key="4">
    <source>
        <dbReference type="PROSITE" id="PS50189"/>
    </source>
</evidence>